<comment type="function">
    <text evidence="1">Needed for flagellar regrowth and assembly.</text>
</comment>
<dbReference type="GO" id="GO:0015031">
    <property type="term" value="P:protein transport"/>
    <property type="evidence" value="ECO:0007669"/>
    <property type="project" value="UniProtKB-KW"/>
</dbReference>
<dbReference type="PANTHER" id="PTHR34982:SF1">
    <property type="entry name" value="FLAGELLAR ASSEMBLY PROTEIN FLIH"/>
    <property type="match status" value="1"/>
</dbReference>
<dbReference type="InterPro" id="IPR000563">
    <property type="entry name" value="Flag_FliH"/>
</dbReference>
<accession>A0A4Q7MPM1</accession>
<evidence type="ECO:0000313" key="12">
    <source>
        <dbReference type="EMBL" id="RZS69588.1"/>
    </source>
</evidence>
<gene>
    <name evidence="12" type="ORF">EV679_2192</name>
</gene>
<evidence type="ECO:0000256" key="10">
    <source>
        <dbReference type="SAM" id="MobiDB-lite"/>
    </source>
</evidence>
<comment type="caution">
    <text evidence="12">The sequence shown here is derived from an EMBL/GenBank/DDBJ whole genome shotgun (WGS) entry which is preliminary data.</text>
</comment>
<dbReference type="GO" id="GO:0009288">
    <property type="term" value="C:bacterial-type flagellum"/>
    <property type="evidence" value="ECO:0007669"/>
    <property type="project" value="InterPro"/>
</dbReference>
<dbReference type="PRINTS" id="PR01003">
    <property type="entry name" value="FLGFLIH"/>
</dbReference>
<comment type="similarity">
    <text evidence="3">Belongs to the FliH family.</text>
</comment>
<dbReference type="RefSeq" id="WP_130487211.1">
    <property type="nucleotide sequence ID" value="NZ_CBCSEB010000023.1"/>
</dbReference>
<keyword evidence="9" id="KW-1006">Bacterial flagellum protein export</keyword>
<evidence type="ECO:0000256" key="3">
    <source>
        <dbReference type="ARBA" id="ARBA00006602"/>
    </source>
</evidence>
<dbReference type="EMBL" id="SGWZ01000003">
    <property type="protein sequence ID" value="RZS69588.1"/>
    <property type="molecule type" value="Genomic_DNA"/>
</dbReference>
<sequence>MSEQETPLPPKPRNRAWQRWQMASLEAETGAPDSPDAPDAPVTPPKPEEVDPRALIAQWREQAEQQGYELGYAQGLEAGRRDGLASGREAGEKQGHAEALAQRQEENAALHARLHDIVRQADTAAKRLDREVGDALIRLALDIAQDIVRAELRQRTDAIVPLVREVLALHYQQPILSMRLHPDDYAVVQSQLPAELAATGCRLSADASLQAGDCLAETTLGDIDATLRARWRQHAEALGVEHEWAAAAPPASPSEPGTGQAQADEPPA</sequence>
<evidence type="ECO:0000256" key="9">
    <source>
        <dbReference type="ARBA" id="ARBA00023225"/>
    </source>
</evidence>
<keyword evidence="12" id="KW-0969">Cilium</keyword>
<keyword evidence="7" id="KW-1005">Bacterial flagellum biogenesis</keyword>
<feature type="compositionally biased region" description="Low complexity" evidence="10">
    <location>
        <begin position="31"/>
        <end position="40"/>
    </location>
</feature>
<keyword evidence="12" id="KW-0282">Flagellum</keyword>
<dbReference type="OrthoDB" id="5296952at2"/>
<evidence type="ECO:0000256" key="2">
    <source>
        <dbReference type="ARBA" id="ARBA00004496"/>
    </source>
</evidence>
<feature type="region of interest" description="Disordered" evidence="10">
    <location>
        <begin position="244"/>
        <end position="268"/>
    </location>
</feature>
<keyword evidence="8" id="KW-0653">Protein transport</keyword>
<feature type="region of interest" description="Disordered" evidence="10">
    <location>
        <begin position="1"/>
        <end position="53"/>
    </location>
</feature>
<dbReference type="Pfam" id="PF02108">
    <property type="entry name" value="FliH"/>
    <property type="match status" value="1"/>
</dbReference>
<proteinExistence type="inferred from homology"/>
<dbReference type="GO" id="GO:0071973">
    <property type="term" value="P:bacterial-type flagellum-dependent cell motility"/>
    <property type="evidence" value="ECO:0007669"/>
    <property type="project" value="InterPro"/>
</dbReference>
<evidence type="ECO:0000256" key="7">
    <source>
        <dbReference type="ARBA" id="ARBA00022795"/>
    </source>
</evidence>
<dbReference type="Proteomes" id="UP000292039">
    <property type="component" value="Unassembled WGS sequence"/>
</dbReference>
<keyword evidence="5" id="KW-0813">Transport</keyword>
<keyword evidence="6" id="KW-0963">Cytoplasm</keyword>
<evidence type="ECO:0000256" key="5">
    <source>
        <dbReference type="ARBA" id="ARBA00022448"/>
    </source>
</evidence>
<evidence type="ECO:0000256" key="1">
    <source>
        <dbReference type="ARBA" id="ARBA00003041"/>
    </source>
</evidence>
<dbReference type="InterPro" id="IPR051472">
    <property type="entry name" value="T3SS_Stator/FliH"/>
</dbReference>
<dbReference type="GO" id="GO:0044781">
    <property type="term" value="P:bacterial-type flagellum organization"/>
    <property type="evidence" value="ECO:0007669"/>
    <property type="project" value="UniProtKB-KW"/>
</dbReference>
<feature type="domain" description="Flagellar assembly protein FliH/Type III secretion system HrpE" evidence="11">
    <location>
        <begin position="111"/>
        <end position="233"/>
    </location>
</feature>
<protein>
    <recommendedName>
        <fullName evidence="4">Flagellar assembly protein FliH</fullName>
    </recommendedName>
</protein>
<evidence type="ECO:0000313" key="13">
    <source>
        <dbReference type="Proteomes" id="UP000292039"/>
    </source>
</evidence>
<evidence type="ECO:0000256" key="6">
    <source>
        <dbReference type="ARBA" id="ARBA00022490"/>
    </source>
</evidence>
<dbReference type="InterPro" id="IPR018035">
    <property type="entry name" value="Flagellar_FliH/T3SS_HrpE"/>
</dbReference>
<reference evidence="12 13" key="1">
    <citation type="submission" date="2019-02" db="EMBL/GenBank/DDBJ databases">
        <title>Genomic Encyclopedia of Type Strains, Phase IV (KMG-IV): sequencing the most valuable type-strain genomes for metagenomic binning, comparative biology and taxonomic classification.</title>
        <authorList>
            <person name="Goeker M."/>
        </authorList>
    </citation>
    <scope>NUCLEOTIDE SEQUENCE [LARGE SCALE GENOMIC DNA]</scope>
    <source>
        <strain evidence="12 13">DSM 16618</strain>
    </source>
</reference>
<dbReference type="GO" id="GO:0003774">
    <property type="term" value="F:cytoskeletal motor activity"/>
    <property type="evidence" value="ECO:0007669"/>
    <property type="project" value="InterPro"/>
</dbReference>
<comment type="subcellular location">
    <subcellularLocation>
        <location evidence="2">Cytoplasm</location>
    </subcellularLocation>
</comment>
<organism evidence="12 13">
    <name type="scientific">Kerstersia gyiorum</name>
    <dbReference type="NCBI Taxonomy" id="206506"/>
    <lineage>
        <taxon>Bacteria</taxon>
        <taxon>Pseudomonadati</taxon>
        <taxon>Pseudomonadota</taxon>
        <taxon>Betaproteobacteria</taxon>
        <taxon>Burkholderiales</taxon>
        <taxon>Alcaligenaceae</taxon>
        <taxon>Kerstersia</taxon>
    </lineage>
</organism>
<dbReference type="AlphaFoldDB" id="A0A4Q7MPM1"/>
<dbReference type="PANTHER" id="PTHR34982">
    <property type="entry name" value="YOP PROTEINS TRANSLOCATION PROTEIN L"/>
    <property type="match status" value="1"/>
</dbReference>
<evidence type="ECO:0000259" key="11">
    <source>
        <dbReference type="Pfam" id="PF02108"/>
    </source>
</evidence>
<name>A0A4Q7MPM1_9BURK</name>
<keyword evidence="12" id="KW-0966">Cell projection</keyword>
<dbReference type="GO" id="GO:0005829">
    <property type="term" value="C:cytosol"/>
    <property type="evidence" value="ECO:0007669"/>
    <property type="project" value="TreeGrafter"/>
</dbReference>
<evidence type="ECO:0000256" key="4">
    <source>
        <dbReference type="ARBA" id="ARBA00016507"/>
    </source>
</evidence>
<evidence type="ECO:0000256" key="8">
    <source>
        <dbReference type="ARBA" id="ARBA00022927"/>
    </source>
</evidence>